<reference evidence="1" key="1">
    <citation type="submission" date="2021-05" db="EMBL/GenBank/DDBJ databases">
        <authorList>
            <person name="Scholz U."/>
            <person name="Mascher M."/>
            <person name="Fiebig A."/>
        </authorList>
    </citation>
    <scope>NUCLEOTIDE SEQUENCE [LARGE SCALE GENOMIC DNA]</scope>
</reference>
<keyword evidence="2" id="KW-1185">Reference proteome</keyword>
<reference evidence="1" key="2">
    <citation type="submission" date="2025-09" db="UniProtKB">
        <authorList>
            <consortium name="EnsemblPlants"/>
        </authorList>
    </citation>
    <scope>IDENTIFICATION</scope>
</reference>
<evidence type="ECO:0000313" key="2">
    <source>
        <dbReference type="Proteomes" id="UP001732700"/>
    </source>
</evidence>
<protein>
    <submittedName>
        <fullName evidence="1">Uncharacterized protein</fullName>
    </submittedName>
</protein>
<accession>A0ACD5Y608</accession>
<dbReference type="EnsemblPlants" id="AVESA.00010b.r2.5DG0948130.1">
    <property type="protein sequence ID" value="AVESA.00010b.r2.5DG0948130.1.CDS"/>
    <property type="gene ID" value="AVESA.00010b.r2.5DG0948130"/>
</dbReference>
<name>A0ACD5Y608_AVESA</name>
<proteinExistence type="predicted"/>
<organism evidence="1 2">
    <name type="scientific">Avena sativa</name>
    <name type="common">Oat</name>
    <dbReference type="NCBI Taxonomy" id="4498"/>
    <lineage>
        <taxon>Eukaryota</taxon>
        <taxon>Viridiplantae</taxon>
        <taxon>Streptophyta</taxon>
        <taxon>Embryophyta</taxon>
        <taxon>Tracheophyta</taxon>
        <taxon>Spermatophyta</taxon>
        <taxon>Magnoliopsida</taxon>
        <taxon>Liliopsida</taxon>
        <taxon>Poales</taxon>
        <taxon>Poaceae</taxon>
        <taxon>BOP clade</taxon>
        <taxon>Pooideae</taxon>
        <taxon>Poodae</taxon>
        <taxon>Poeae</taxon>
        <taxon>Poeae Chloroplast Group 1 (Aveneae type)</taxon>
        <taxon>Aveninae</taxon>
        <taxon>Avena</taxon>
    </lineage>
</organism>
<sequence>MGKSPARNMAASSSLAAGWIHLCLIVFLSVLSSAQRYIDLDTPAQVDLDRNAWDHQHLLFDGLEGLAVPRVDGLVGSNIEAPELAVSVEISPIDDGCEDCQPDSNDMACENNPASESPVFNCLATDWTSEDERRICLARIVSTVYCGGKNSTALRLSLLGTGFRLHGEPLKDDGDIYAAIFKYDGEGPTVKVHGPDIVVAFRGTQMCLKWRAVKDNILNIMIGVKAEKYATRFKDAYEKVKDLIASGKHHRVWLTGHSQGASLALQVGRGTRLNENISLTTVAFNPPVAFFCWFPQRAKGLIDIVMPSNPTQTHHILSEWTPELYIHNKDLFCSPYIRCLKQPAKLDKLVLKMPSTKMCVNSGKVQGRNRLKQWLEAHKLDLWFEPHTNRTLNCEAVKTQDGYRQDQHAQHRTGHNTAKSGWRLYGEYFHNGYTHDEERCYVRPTQASPLH</sequence>
<dbReference type="Proteomes" id="UP001732700">
    <property type="component" value="Chromosome 5D"/>
</dbReference>
<evidence type="ECO:0000313" key="1">
    <source>
        <dbReference type="EnsemblPlants" id="AVESA.00010b.r2.5DG0948130.1.CDS"/>
    </source>
</evidence>